<dbReference type="InterPro" id="IPR051790">
    <property type="entry name" value="Cytochrome_c-biogenesis_DsbD"/>
</dbReference>
<evidence type="ECO:0000313" key="10">
    <source>
        <dbReference type="Proteomes" id="UP000244817"/>
    </source>
</evidence>
<keyword evidence="5 7" id="KW-1133">Transmembrane helix</keyword>
<keyword evidence="3 7" id="KW-0812">Transmembrane</keyword>
<dbReference type="PANTHER" id="PTHR31272">
    <property type="entry name" value="CYTOCHROME C-TYPE BIOGENESIS PROTEIN HI_1454-RELATED"/>
    <property type="match status" value="1"/>
</dbReference>
<dbReference type="Proteomes" id="UP000244817">
    <property type="component" value="Unassembled WGS sequence"/>
</dbReference>
<proteinExistence type="inferred from homology"/>
<name>A0A2T7FVF3_9RHOB</name>
<evidence type="ECO:0000256" key="2">
    <source>
        <dbReference type="ARBA" id="ARBA00006143"/>
    </source>
</evidence>
<dbReference type="PANTHER" id="PTHR31272:SF4">
    <property type="entry name" value="CYTOCHROME C-TYPE BIOGENESIS PROTEIN HI_1454-RELATED"/>
    <property type="match status" value="1"/>
</dbReference>
<feature type="transmembrane region" description="Helical" evidence="7">
    <location>
        <begin position="174"/>
        <end position="197"/>
    </location>
</feature>
<evidence type="ECO:0000313" key="9">
    <source>
        <dbReference type="EMBL" id="PVA06137.1"/>
    </source>
</evidence>
<feature type="transmembrane region" description="Helical" evidence="7">
    <location>
        <begin position="137"/>
        <end position="162"/>
    </location>
</feature>
<evidence type="ECO:0000259" key="8">
    <source>
        <dbReference type="Pfam" id="PF02683"/>
    </source>
</evidence>
<dbReference type="AlphaFoldDB" id="A0A2T7FVF3"/>
<dbReference type="GO" id="GO:0016020">
    <property type="term" value="C:membrane"/>
    <property type="evidence" value="ECO:0007669"/>
    <property type="project" value="UniProtKB-SubCell"/>
</dbReference>
<feature type="transmembrane region" description="Helical" evidence="7">
    <location>
        <begin position="218"/>
        <end position="241"/>
    </location>
</feature>
<evidence type="ECO:0000256" key="3">
    <source>
        <dbReference type="ARBA" id="ARBA00022692"/>
    </source>
</evidence>
<keyword evidence="10" id="KW-1185">Reference proteome</keyword>
<accession>A0A2T7FVF3</accession>
<protein>
    <submittedName>
        <fullName evidence="9">Cytochrome C biogenesis protein</fullName>
    </submittedName>
</protein>
<gene>
    <name evidence="9" type="ORF">DC363_12580</name>
</gene>
<dbReference type="GO" id="GO:0017004">
    <property type="term" value="P:cytochrome complex assembly"/>
    <property type="evidence" value="ECO:0007669"/>
    <property type="project" value="UniProtKB-KW"/>
</dbReference>
<evidence type="ECO:0000256" key="6">
    <source>
        <dbReference type="ARBA" id="ARBA00023136"/>
    </source>
</evidence>
<dbReference type="InterPro" id="IPR003834">
    <property type="entry name" value="Cyt_c_assmbl_TM_dom"/>
</dbReference>
<feature type="domain" description="Cytochrome C biogenesis protein transmembrane" evidence="8">
    <location>
        <begin position="15"/>
        <end position="229"/>
    </location>
</feature>
<evidence type="ECO:0000256" key="4">
    <source>
        <dbReference type="ARBA" id="ARBA00022748"/>
    </source>
</evidence>
<dbReference type="OrthoDB" id="9803065at2"/>
<evidence type="ECO:0000256" key="5">
    <source>
        <dbReference type="ARBA" id="ARBA00022989"/>
    </source>
</evidence>
<comment type="subcellular location">
    <subcellularLocation>
        <location evidence="1">Membrane</location>
        <topology evidence="1">Multi-pass membrane protein</topology>
    </subcellularLocation>
</comment>
<reference evidence="9 10" key="1">
    <citation type="submission" date="2018-04" db="EMBL/GenBank/DDBJ databases">
        <title>Pelagivirga bohaiensis gen. nov., sp. nov., a bacterium isolated from the Bohai Sea.</title>
        <authorList>
            <person name="Ji X."/>
        </authorList>
    </citation>
    <scope>NUCLEOTIDE SEQUENCE [LARGE SCALE GENOMIC DNA]</scope>
    <source>
        <strain evidence="9 10">BH-SD16</strain>
    </source>
</reference>
<keyword evidence="4" id="KW-0201">Cytochrome c-type biogenesis</keyword>
<feature type="transmembrane region" description="Helical" evidence="7">
    <location>
        <begin position="61"/>
        <end position="84"/>
    </location>
</feature>
<keyword evidence="6 7" id="KW-0472">Membrane</keyword>
<comment type="caution">
    <text evidence="9">The sequence shown here is derived from an EMBL/GenBank/DDBJ whole genome shotgun (WGS) entry which is preliminary data.</text>
</comment>
<comment type="similarity">
    <text evidence="2">Belongs to the DsbD family.</text>
</comment>
<evidence type="ECO:0000256" key="1">
    <source>
        <dbReference type="ARBA" id="ARBA00004141"/>
    </source>
</evidence>
<dbReference type="EMBL" id="QCYG01000007">
    <property type="protein sequence ID" value="PVA06137.1"/>
    <property type="molecule type" value="Genomic_DNA"/>
</dbReference>
<dbReference type="Pfam" id="PF02683">
    <property type="entry name" value="DsbD_TM"/>
    <property type="match status" value="1"/>
</dbReference>
<organism evidence="9 10">
    <name type="scientific">Thalassorhabdomicrobium marinisediminis</name>
    <dbReference type="NCBI Taxonomy" id="2170577"/>
    <lineage>
        <taxon>Bacteria</taxon>
        <taxon>Pseudomonadati</taxon>
        <taxon>Pseudomonadota</taxon>
        <taxon>Alphaproteobacteria</taxon>
        <taxon>Rhodobacterales</taxon>
        <taxon>Paracoccaceae</taxon>
        <taxon>Thalassorhabdomicrobium</taxon>
    </lineage>
</organism>
<dbReference type="RefSeq" id="WP_108641505.1">
    <property type="nucleotide sequence ID" value="NZ_QCYG01000007.1"/>
</dbReference>
<sequence>MFETETFLAAAMLPALMIAFSAGILSFLSPCVLPIVPPYLAYMGGVSVTEMEGDRAARRRAVLAAVFFVLGLSTVFLILGAGASALGRAFASYRPYLETAAGIVVVIFGLHFLGLFRIGFLDREVRVEAGDQGGSAFGAYFLGLAFAFGWTPCLGPILSAILSLAGSQAEIGKGIFLLGIYALGLGVPFLLVAAFFPQMKRPMAWMKRNMGVIEKTSGVLLVVVGLAMATGYLTVFAFWLLEALPFLAAFG</sequence>
<evidence type="ECO:0000256" key="7">
    <source>
        <dbReference type="SAM" id="Phobius"/>
    </source>
</evidence>
<feature type="transmembrane region" description="Helical" evidence="7">
    <location>
        <begin position="12"/>
        <end position="40"/>
    </location>
</feature>
<feature type="transmembrane region" description="Helical" evidence="7">
    <location>
        <begin position="96"/>
        <end position="116"/>
    </location>
</feature>